<dbReference type="OrthoDB" id="6089716at2"/>
<organism evidence="1 2">
    <name type="scientific">Amphritea atlantica</name>
    <dbReference type="NCBI Taxonomy" id="355243"/>
    <lineage>
        <taxon>Bacteria</taxon>
        <taxon>Pseudomonadati</taxon>
        <taxon>Pseudomonadota</taxon>
        <taxon>Gammaproteobacteria</taxon>
        <taxon>Oceanospirillales</taxon>
        <taxon>Oceanospirillaceae</taxon>
        <taxon>Amphritea</taxon>
    </lineage>
</organism>
<evidence type="ECO:0008006" key="3">
    <source>
        <dbReference type="Google" id="ProtNLM"/>
    </source>
</evidence>
<accession>A0A1H9EFW9</accession>
<name>A0A1H9EFW9_9GAMM</name>
<reference evidence="2" key="1">
    <citation type="submission" date="2016-10" db="EMBL/GenBank/DDBJ databases">
        <authorList>
            <person name="Varghese N."/>
            <person name="Submissions S."/>
        </authorList>
    </citation>
    <scope>NUCLEOTIDE SEQUENCE [LARGE SCALE GENOMIC DNA]</scope>
    <source>
        <strain evidence="2">DSM 18887</strain>
    </source>
</reference>
<dbReference type="STRING" id="355243.SAMN03080615_00880"/>
<dbReference type="Proteomes" id="UP000198749">
    <property type="component" value="Unassembled WGS sequence"/>
</dbReference>
<dbReference type="AlphaFoldDB" id="A0A1H9EFW9"/>
<keyword evidence="2" id="KW-1185">Reference proteome</keyword>
<gene>
    <name evidence="1" type="ORF">SAMN03080615_00880</name>
</gene>
<protein>
    <recommendedName>
        <fullName evidence="3">Bacteriophage lambda head decoration protein D</fullName>
    </recommendedName>
</protein>
<dbReference type="RefSeq" id="WP_091354531.1">
    <property type="nucleotide sequence ID" value="NZ_AP025284.1"/>
</dbReference>
<evidence type="ECO:0000313" key="2">
    <source>
        <dbReference type="Proteomes" id="UP000198749"/>
    </source>
</evidence>
<evidence type="ECO:0000313" key="1">
    <source>
        <dbReference type="EMBL" id="SEQ24620.1"/>
    </source>
</evidence>
<dbReference type="EMBL" id="FOGB01000002">
    <property type="protein sequence ID" value="SEQ24620.1"/>
    <property type="molecule type" value="Genomic_DNA"/>
</dbReference>
<sequence>MSAKAERVGRKRAYGVKAGVTLNANTPTVLDAGYLTAVTDGSGAALSAGVTTFEVDNSAGSNGSIIAEVVSGEHKFTNSGDIAVTDVGATAYFVNDSTLSIDHATNTLNAAGKIIQVDGDGVWVALGQ</sequence>
<proteinExistence type="predicted"/>